<evidence type="ECO:0000313" key="2">
    <source>
        <dbReference type="Proteomes" id="UP001524499"/>
    </source>
</evidence>
<keyword evidence="2" id="KW-1185">Reference proteome</keyword>
<dbReference type="RefSeq" id="WP_256603314.1">
    <property type="nucleotide sequence ID" value="NZ_JANIBJ010000028.1"/>
</dbReference>
<accession>A0ABT1TIR0</accession>
<comment type="caution">
    <text evidence="1">The sequence shown here is derived from an EMBL/GenBank/DDBJ whole genome shotgun (WGS) entry which is preliminary data.</text>
</comment>
<dbReference type="Proteomes" id="UP001524499">
    <property type="component" value="Unassembled WGS sequence"/>
</dbReference>
<dbReference type="EMBL" id="JANIBJ010000028">
    <property type="protein sequence ID" value="MCQ8105367.1"/>
    <property type="molecule type" value="Genomic_DNA"/>
</dbReference>
<sequence>MAEDLVALRAVLSSMEAALSSISELNAEVLEFVDVHYPDMLNDQKVVQVFKNVGDAEDELQRQLNFLRMRLTAGIPDFKALCDTAGAAA</sequence>
<protein>
    <submittedName>
        <fullName evidence="1">Uncharacterized protein</fullName>
    </submittedName>
</protein>
<proteinExistence type="predicted"/>
<reference evidence="1 2" key="1">
    <citation type="submission" date="2022-07" db="EMBL/GenBank/DDBJ databases">
        <title>Methylomonas rivi sp. nov., Methylomonas rosea sp. nov., Methylomonas aureus sp. nov. and Methylomonas subterranea sp. nov., four novel methanotrophs isolated from a freshwater creek and the deep terrestrial subsurface.</title>
        <authorList>
            <person name="Abin C."/>
            <person name="Sankaranarayanan K."/>
            <person name="Garner C."/>
            <person name="Sindelar R."/>
            <person name="Kotary K."/>
            <person name="Garner R."/>
            <person name="Barclay S."/>
            <person name="Lawson P."/>
            <person name="Krumholz L."/>
        </authorList>
    </citation>
    <scope>NUCLEOTIDE SEQUENCE [LARGE SCALE GENOMIC DNA]</scope>
    <source>
        <strain evidence="1 2">SURF-2</strain>
    </source>
</reference>
<organism evidence="1 2">
    <name type="scientific">Methylomonas subterranea</name>
    <dbReference type="NCBI Taxonomy" id="2952225"/>
    <lineage>
        <taxon>Bacteria</taxon>
        <taxon>Pseudomonadati</taxon>
        <taxon>Pseudomonadota</taxon>
        <taxon>Gammaproteobacteria</taxon>
        <taxon>Methylococcales</taxon>
        <taxon>Methylococcaceae</taxon>
        <taxon>Methylomonas</taxon>
    </lineage>
</organism>
<evidence type="ECO:0000313" key="1">
    <source>
        <dbReference type="EMBL" id="MCQ8105367.1"/>
    </source>
</evidence>
<gene>
    <name evidence="1" type="ORF">NP590_14725</name>
</gene>
<name>A0ABT1TIR0_9GAMM</name>